<feature type="non-terminal residue" evidence="1">
    <location>
        <position position="66"/>
    </location>
</feature>
<dbReference type="Proteomes" id="UP001221142">
    <property type="component" value="Unassembled WGS sequence"/>
</dbReference>
<sequence length="66" mass="7524">ILVTCSSPLFYTYYVRLPSAHDPVSPLIRNNPKWYPFFKDAIGAIDGTHINCCPPLADRQACRDRK</sequence>
<evidence type="ECO:0008006" key="3">
    <source>
        <dbReference type="Google" id="ProtNLM"/>
    </source>
</evidence>
<dbReference type="EMBL" id="JARKIF010000204">
    <property type="protein sequence ID" value="KAJ7602734.1"/>
    <property type="molecule type" value="Genomic_DNA"/>
</dbReference>
<accession>A0AAD7AX34</accession>
<reference evidence="1" key="1">
    <citation type="submission" date="2023-03" db="EMBL/GenBank/DDBJ databases">
        <title>Massive genome expansion in bonnet fungi (Mycena s.s.) driven by repeated elements and novel gene families across ecological guilds.</title>
        <authorList>
            <consortium name="Lawrence Berkeley National Laboratory"/>
            <person name="Harder C.B."/>
            <person name="Miyauchi S."/>
            <person name="Viragh M."/>
            <person name="Kuo A."/>
            <person name="Thoen E."/>
            <person name="Andreopoulos B."/>
            <person name="Lu D."/>
            <person name="Skrede I."/>
            <person name="Drula E."/>
            <person name="Henrissat B."/>
            <person name="Morin E."/>
            <person name="Kohler A."/>
            <person name="Barry K."/>
            <person name="LaButti K."/>
            <person name="Morin E."/>
            <person name="Salamov A."/>
            <person name="Lipzen A."/>
            <person name="Mereny Z."/>
            <person name="Hegedus B."/>
            <person name="Baldrian P."/>
            <person name="Stursova M."/>
            <person name="Weitz H."/>
            <person name="Taylor A."/>
            <person name="Grigoriev I.V."/>
            <person name="Nagy L.G."/>
            <person name="Martin F."/>
            <person name="Kauserud H."/>
        </authorList>
    </citation>
    <scope>NUCLEOTIDE SEQUENCE</scope>
    <source>
        <strain evidence="1">9284</strain>
    </source>
</reference>
<evidence type="ECO:0000313" key="1">
    <source>
        <dbReference type="EMBL" id="KAJ7602734.1"/>
    </source>
</evidence>
<evidence type="ECO:0000313" key="2">
    <source>
        <dbReference type="Proteomes" id="UP001221142"/>
    </source>
</evidence>
<gene>
    <name evidence="1" type="ORF">FB45DRAFT_675595</name>
</gene>
<proteinExistence type="predicted"/>
<organism evidence="1 2">
    <name type="scientific">Roridomyces roridus</name>
    <dbReference type="NCBI Taxonomy" id="1738132"/>
    <lineage>
        <taxon>Eukaryota</taxon>
        <taxon>Fungi</taxon>
        <taxon>Dikarya</taxon>
        <taxon>Basidiomycota</taxon>
        <taxon>Agaricomycotina</taxon>
        <taxon>Agaricomycetes</taxon>
        <taxon>Agaricomycetidae</taxon>
        <taxon>Agaricales</taxon>
        <taxon>Marasmiineae</taxon>
        <taxon>Mycenaceae</taxon>
        <taxon>Roridomyces</taxon>
    </lineage>
</organism>
<name>A0AAD7AX34_9AGAR</name>
<dbReference type="AlphaFoldDB" id="A0AAD7AX34"/>
<comment type="caution">
    <text evidence="1">The sequence shown here is derived from an EMBL/GenBank/DDBJ whole genome shotgun (WGS) entry which is preliminary data.</text>
</comment>
<keyword evidence="2" id="KW-1185">Reference proteome</keyword>
<protein>
    <recommendedName>
        <fullName evidence="3">DDE Tnp4 domain-containing protein</fullName>
    </recommendedName>
</protein>
<feature type="non-terminal residue" evidence="1">
    <location>
        <position position="1"/>
    </location>
</feature>